<organism evidence="7">
    <name type="scientific">marine metagenome</name>
    <dbReference type="NCBI Taxonomy" id="408172"/>
    <lineage>
        <taxon>unclassified sequences</taxon>
        <taxon>metagenomes</taxon>
        <taxon>ecological metagenomes</taxon>
    </lineage>
</organism>
<dbReference type="NCBIfam" id="TIGR03302">
    <property type="entry name" value="OM_YfiO"/>
    <property type="match status" value="1"/>
</dbReference>
<evidence type="ECO:0000256" key="5">
    <source>
        <dbReference type="ARBA" id="ARBA00023288"/>
    </source>
</evidence>
<dbReference type="PANTHER" id="PTHR37423">
    <property type="entry name" value="SOLUBLE LYTIC MUREIN TRANSGLYCOSYLASE-RELATED"/>
    <property type="match status" value="1"/>
</dbReference>
<dbReference type="Pfam" id="PF13525">
    <property type="entry name" value="YfiO"/>
    <property type="match status" value="1"/>
</dbReference>
<dbReference type="Gene3D" id="1.25.40.10">
    <property type="entry name" value="Tetratricopeptide repeat domain"/>
    <property type="match status" value="1"/>
</dbReference>
<accession>A0A382FMF1</accession>
<dbReference type="HAMAP" id="MF_00922">
    <property type="entry name" value="OM_assembly_BamD"/>
    <property type="match status" value="1"/>
</dbReference>
<dbReference type="InterPro" id="IPR017689">
    <property type="entry name" value="BamD"/>
</dbReference>
<name>A0A382FMF1_9ZZZZ</name>
<dbReference type="AlphaFoldDB" id="A0A382FMF1"/>
<sequence>MTNWTRFLLFWIGTCTLAACGGRDNVVEEFGPEALYQTGSESMLAGNYPNAISYFQGLAARFPFSNVTRQAQLDMIYAYYKGAQFESAIDAANEFEAENPTHPRVDYCLYMKGLIHFDKAPNWLEKLFRVDLTERPPRETMLAFSDFQELIRRFPDSEYIPDARDRMIFLRNRLATYENHVARYYIEREAFVAAVNRAKYAIEHYPGAPALEESLGLLAEAYDHLGITDLAEDARRVQETTFGENL</sequence>
<keyword evidence="4" id="KW-0998">Cell outer membrane</keyword>
<dbReference type="InterPro" id="IPR039565">
    <property type="entry name" value="BamD-like"/>
</dbReference>
<gene>
    <name evidence="7" type="ORF">METZ01_LOCUS217054</name>
</gene>
<keyword evidence="2" id="KW-0472">Membrane</keyword>
<evidence type="ECO:0000256" key="4">
    <source>
        <dbReference type="ARBA" id="ARBA00023237"/>
    </source>
</evidence>
<evidence type="ECO:0000259" key="6">
    <source>
        <dbReference type="Pfam" id="PF13525"/>
    </source>
</evidence>
<keyword evidence="5" id="KW-0449">Lipoprotein</keyword>
<protein>
    <recommendedName>
        <fullName evidence="6">Outer membrane lipoprotein BamD-like domain-containing protein</fullName>
    </recommendedName>
</protein>
<reference evidence="7" key="1">
    <citation type="submission" date="2018-05" db="EMBL/GenBank/DDBJ databases">
        <authorList>
            <person name="Lanie J.A."/>
            <person name="Ng W.-L."/>
            <person name="Kazmierczak K.M."/>
            <person name="Andrzejewski T.M."/>
            <person name="Davidsen T.M."/>
            <person name="Wayne K.J."/>
            <person name="Tettelin H."/>
            <person name="Glass J.I."/>
            <person name="Rusch D."/>
            <person name="Podicherti R."/>
            <person name="Tsui H.-C.T."/>
            <person name="Winkler M.E."/>
        </authorList>
    </citation>
    <scope>NUCLEOTIDE SEQUENCE</scope>
</reference>
<evidence type="ECO:0000256" key="2">
    <source>
        <dbReference type="ARBA" id="ARBA00023136"/>
    </source>
</evidence>
<feature type="domain" description="Outer membrane lipoprotein BamD-like" evidence="6">
    <location>
        <begin position="32"/>
        <end position="235"/>
    </location>
</feature>
<dbReference type="PROSITE" id="PS51257">
    <property type="entry name" value="PROKAR_LIPOPROTEIN"/>
    <property type="match status" value="1"/>
</dbReference>
<proteinExistence type="inferred from homology"/>
<dbReference type="EMBL" id="UINC01050800">
    <property type="protein sequence ID" value="SVB64200.1"/>
    <property type="molecule type" value="Genomic_DNA"/>
</dbReference>
<dbReference type="PANTHER" id="PTHR37423:SF1">
    <property type="entry name" value="OUTER MEMBRANE PROTEIN ASSEMBLY FACTOR BAMD"/>
    <property type="match status" value="1"/>
</dbReference>
<evidence type="ECO:0000256" key="1">
    <source>
        <dbReference type="ARBA" id="ARBA00022729"/>
    </source>
</evidence>
<keyword evidence="1" id="KW-0732">Signal</keyword>
<dbReference type="InterPro" id="IPR011990">
    <property type="entry name" value="TPR-like_helical_dom_sf"/>
</dbReference>
<dbReference type="SUPFAM" id="SSF48452">
    <property type="entry name" value="TPR-like"/>
    <property type="match status" value="1"/>
</dbReference>
<dbReference type="GO" id="GO:0051205">
    <property type="term" value="P:protein insertion into membrane"/>
    <property type="evidence" value="ECO:0007669"/>
    <property type="project" value="TreeGrafter"/>
</dbReference>
<evidence type="ECO:0000256" key="3">
    <source>
        <dbReference type="ARBA" id="ARBA00023139"/>
    </source>
</evidence>
<evidence type="ECO:0000313" key="7">
    <source>
        <dbReference type="EMBL" id="SVB64200.1"/>
    </source>
</evidence>
<dbReference type="GO" id="GO:1990063">
    <property type="term" value="C:Bam protein complex"/>
    <property type="evidence" value="ECO:0007669"/>
    <property type="project" value="TreeGrafter"/>
</dbReference>
<keyword evidence="3" id="KW-0564">Palmitate</keyword>
<dbReference type="CDD" id="cd15830">
    <property type="entry name" value="BamD"/>
    <property type="match status" value="1"/>
</dbReference>